<dbReference type="OMA" id="THRPGGN"/>
<evidence type="ECO:0000313" key="1">
    <source>
        <dbReference type="EMBL" id="CDS42312.1"/>
    </source>
</evidence>
<protein>
    <submittedName>
        <fullName evidence="1">Tegumental protein</fullName>
    </submittedName>
</protein>
<dbReference type="SMART" id="SM01375">
    <property type="entry name" value="Dynein_light"/>
    <property type="match status" value="1"/>
</dbReference>
<accession>A0A068YJD8</accession>
<dbReference type="AlphaFoldDB" id="A0A068YJD8"/>
<dbReference type="GO" id="GO:0007017">
    <property type="term" value="P:microtubule-based process"/>
    <property type="evidence" value="ECO:0007669"/>
    <property type="project" value="InterPro"/>
</dbReference>
<dbReference type="Pfam" id="PF01221">
    <property type="entry name" value="Dynein_light"/>
    <property type="match status" value="1"/>
</dbReference>
<sequence>MESQRKPSDEKFTPAFLLHLYDELIESVPNASLKDYENYLILWGMDQKKARGYCSQVSSHKNGRFTREELCEGLDFLPEQPAGLREVEILCRDMPIRKSESIQVIVLNALNSHSSKKDVLAKIKREVEHIYGPQWNVFIANGHYWAVCTHRPGGNLVFSYQGVVYGVYHSPERRADDGNCISATVSSTH</sequence>
<proteinExistence type="predicted"/>
<dbReference type="EMBL" id="LN902842">
    <property type="protein sequence ID" value="CDS42312.1"/>
    <property type="molecule type" value="Genomic_DNA"/>
</dbReference>
<keyword evidence="2" id="KW-1185">Reference proteome</keyword>
<organism evidence="1 2">
    <name type="scientific">Echinococcus multilocularis</name>
    <name type="common">Fox tapeworm</name>
    <dbReference type="NCBI Taxonomy" id="6211"/>
    <lineage>
        <taxon>Eukaryota</taxon>
        <taxon>Metazoa</taxon>
        <taxon>Spiralia</taxon>
        <taxon>Lophotrochozoa</taxon>
        <taxon>Platyhelminthes</taxon>
        <taxon>Cestoda</taxon>
        <taxon>Eucestoda</taxon>
        <taxon>Cyclophyllidea</taxon>
        <taxon>Taeniidae</taxon>
        <taxon>Echinococcus</taxon>
    </lineage>
</organism>
<dbReference type="GO" id="GO:0030286">
    <property type="term" value="C:dynein complex"/>
    <property type="evidence" value="ECO:0007669"/>
    <property type="project" value="InterPro"/>
</dbReference>
<evidence type="ECO:0000313" key="2">
    <source>
        <dbReference type="Proteomes" id="UP000017246"/>
    </source>
</evidence>
<dbReference type="InterPro" id="IPR001372">
    <property type="entry name" value="Dynein_light_chain_typ-1/2"/>
</dbReference>
<dbReference type="SUPFAM" id="SSF54648">
    <property type="entry name" value="DLC"/>
    <property type="match status" value="1"/>
</dbReference>
<reference evidence="1" key="1">
    <citation type="journal article" date="2013" name="Nature">
        <title>The genomes of four tapeworm species reveal adaptations to parasitism.</title>
        <authorList>
            <person name="Tsai I.J."/>
            <person name="Zarowiecki M."/>
            <person name="Holroyd N."/>
            <person name="Garciarrubio A."/>
            <person name="Sanchez-Flores A."/>
            <person name="Brooks K.L."/>
            <person name="Tracey A."/>
            <person name="Bobes R.J."/>
            <person name="Fragoso G."/>
            <person name="Sciutto E."/>
            <person name="Aslett M."/>
            <person name="Beasley H."/>
            <person name="Bennett H.M."/>
            <person name="Cai J."/>
            <person name="Camicia F."/>
            <person name="Clark R."/>
            <person name="Cucher M."/>
            <person name="De Silva N."/>
            <person name="Day T.A."/>
            <person name="Deplazes P."/>
            <person name="Estrada K."/>
            <person name="Fernandez C."/>
            <person name="Holland P.W."/>
            <person name="Hou J."/>
            <person name="Hu S."/>
            <person name="Huckvale T."/>
            <person name="Hung S.S."/>
            <person name="Kamenetzky L."/>
            <person name="Keane J.A."/>
            <person name="Kiss F."/>
            <person name="Koziol U."/>
            <person name="Lambert O."/>
            <person name="Liu K."/>
            <person name="Luo X."/>
            <person name="Luo Y."/>
            <person name="Macchiaroli N."/>
            <person name="Nichol S."/>
            <person name="Paps J."/>
            <person name="Parkinson J."/>
            <person name="Pouchkina-Stantcheva N."/>
            <person name="Riddiford N."/>
            <person name="Rosenzvit M."/>
            <person name="Salinas G."/>
            <person name="Wasmuth J.D."/>
            <person name="Zamanian M."/>
            <person name="Zheng Y."/>
            <person name="Cai X."/>
            <person name="Soberon X."/>
            <person name="Olson P.D."/>
            <person name="Laclette J.P."/>
            <person name="Brehm K."/>
            <person name="Berriman M."/>
            <person name="Garciarrubio A."/>
            <person name="Bobes R.J."/>
            <person name="Fragoso G."/>
            <person name="Sanchez-Flores A."/>
            <person name="Estrada K."/>
            <person name="Cevallos M.A."/>
            <person name="Morett E."/>
            <person name="Gonzalez V."/>
            <person name="Portillo T."/>
            <person name="Ochoa-Leyva A."/>
            <person name="Jose M.V."/>
            <person name="Sciutto E."/>
            <person name="Landa A."/>
            <person name="Jimenez L."/>
            <person name="Valdes V."/>
            <person name="Carrero J.C."/>
            <person name="Larralde C."/>
            <person name="Morales-Montor J."/>
            <person name="Limon-Lason J."/>
            <person name="Soberon X."/>
            <person name="Laclette J.P."/>
        </authorList>
    </citation>
    <scope>NUCLEOTIDE SEQUENCE [LARGE SCALE GENOMIC DNA]</scope>
</reference>
<dbReference type="Proteomes" id="UP000017246">
    <property type="component" value="Unassembled WGS sequence"/>
</dbReference>
<reference evidence="1" key="2">
    <citation type="submission" date="2015-11" db="EMBL/GenBank/DDBJ databases">
        <authorList>
            <person name="Zhang Y."/>
            <person name="Guo Z."/>
        </authorList>
    </citation>
    <scope>NUCLEOTIDE SEQUENCE</scope>
</reference>
<dbReference type="InterPro" id="IPR037177">
    <property type="entry name" value="DLC_sf"/>
</dbReference>
<dbReference type="OrthoDB" id="6220226at2759"/>
<name>A0A068YJD8_ECHMU</name>
<dbReference type="Gene3D" id="3.30.740.10">
    <property type="entry name" value="Protein Inhibitor Of Neuronal Nitric Oxide Synthase"/>
    <property type="match status" value="1"/>
</dbReference>
<gene>
    <name evidence="1" type="ORF">EmuJ_001001500</name>
</gene>